<name>H6RU06_BLASD</name>
<evidence type="ECO:0000313" key="1">
    <source>
        <dbReference type="EMBL" id="CCG04416.1"/>
    </source>
</evidence>
<dbReference type="HOGENOM" id="CLU_1821671_0_0_11"/>
<dbReference type="EMBL" id="FO117623">
    <property type="protein sequence ID" value="CCG04416.1"/>
    <property type="molecule type" value="Genomic_DNA"/>
</dbReference>
<sequence>MTISPPTDVPVRSAADLTDRWRAVLGAPDFTGRSLWLTWFGADGRQLPVVIPVEDLPQLPDPVLLVGLRDVHATVLGDQLGGQGHLALALCRPGGPEITADDEAWAEALRSVLDEASWSLHLAAAGSVLPLVEAPSSVWGR</sequence>
<dbReference type="RefSeq" id="WP_014377295.1">
    <property type="nucleotide sequence ID" value="NC_016943.1"/>
</dbReference>
<dbReference type="KEGG" id="bsd:BLASA_3554"/>
<evidence type="ECO:0000313" key="2">
    <source>
        <dbReference type="Proteomes" id="UP000007517"/>
    </source>
</evidence>
<organism evidence="1 2">
    <name type="scientific">Blastococcus saxobsidens (strain DD2)</name>
    <dbReference type="NCBI Taxonomy" id="1146883"/>
    <lineage>
        <taxon>Bacteria</taxon>
        <taxon>Bacillati</taxon>
        <taxon>Actinomycetota</taxon>
        <taxon>Actinomycetes</taxon>
        <taxon>Geodermatophilales</taxon>
        <taxon>Geodermatophilaceae</taxon>
        <taxon>Blastococcus</taxon>
    </lineage>
</organism>
<dbReference type="OrthoDB" id="5188445at2"/>
<dbReference type="Proteomes" id="UP000007517">
    <property type="component" value="Chromosome"/>
</dbReference>
<protein>
    <submittedName>
        <fullName evidence="1">Uncharacterized protein</fullName>
    </submittedName>
</protein>
<dbReference type="eggNOG" id="ENOG50339VM">
    <property type="taxonomic scope" value="Bacteria"/>
</dbReference>
<reference evidence="2" key="2">
    <citation type="submission" date="2012-02" db="EMBL/GenBank/DDBJ databases">
        <title>Complete genome sequence of Blastococcus saxobsidens strain DD2.</title>
        <authorList>
            <person name="Genoscope."/>
        </authorList>
    </citation>
    <scope>NUCLEOTIDE SEQUENCE [LARGE SCALE GENOMIC DNA]</scope>
    <source>
        <strain evidence="2">DD2</strain>
    </source>
</reference>
<dbReference type="STRING" id="1146883.BLASA_3554"/>
<dbReference type="AlphaFoldDB" id="H6RU06"/>
<reference evidence="1 2" key="1">
    <citation type="journal article" date="2012" name="J. Bacteriol.">
        <title>Genome Sequence of Blastococcus saxobsidens DD2, a Stone-Inhabiting Bacterium.</title>
        <authorList>
            <person name="Chouaia B."/>
            <person name="Crotti E."/>
            <person name="Brusetti L."/>
            <person name="Daffonchio D."/>
            <person name="Essoussi I."/>
            <person name="Nouioui I."/>
            <person name="Sbissi I."/>
            <person name="Ghodhbane-Gtari F."/>
            <person name="Gtari M."/>
            <person name="Vacherie B."/>
            <person name="Barbe V."/>
            <person name="Medigue C."/>
            <person name="Gury J."/>
            <person name="Pujic P."/>
            <person name="Normand P."/>
        </authorList>
    </citation>
    <scope>NUCLEOTIDE SEQUENCE [LARGE SCALE GENOMIC DNA]</scope>
    <source>
        <strain evidence="1 2">DD2</strain>
    </source>
</reference>
<accession>H6RU06</accession>
<proteinExistence type="predicted"/>
<keyword evidence="2" id="KW-1185">Reference proteome</keyword>
<gene>
    <name evidence="1" type="ordered locus">BLASA_3554</name>
</gene>